<feature type="domain" description="TRAM" evidence="10">
    <location>
        <begin position="424"/>
        <end position="487"/>
    </location>
</feature>
<organism evidence="13 14">
    <name type="scientific">Cyclobacterium plantarum</name>
    <dbReference type="NCBI Taxonomy" id="2716263"/>
    <lineage>
        <taxon>Bacteria</taxon>
        <taxon>Pseudomonadati</taxon>
        <taxon>Bacteroidota</taxon>
        <taxon>Cytophagia</taxon>
        <taxon>Cytophagales</taxon>
        <taxon>Cyclobacteriaceae</taxon>
        <taxon>Cyclobacterium</taxon>
    </lineage>
</organism>
<evidence type="ECO:0000256" key="3">
    <source>
        <dbReference type="ARBA" id="ARBA00022679"/>
    </source>
</evidence>
<dbReference type="PROSITE" id="PS51449">
    <property type="entry name" value="MTTASE_N"/>
    <property type="match status" value="1"/>
</dbReference>
<feature type="binding site" evidence="9">
    <location>
        <position position="188"/>
    </location>
    <ligand>
        <name>[4Fe-4S] cluster</name>
        <dbReference type="ChEBI" id="CHEBI:49883"/>
        <label>2</label>
        <note>4Fe-4S-S-AdoMet</note>
    </ligand>
</feature>
<dbReference type="InterPro" id="IPR013848">
    <property type="entry name" value="Methylthiotransferase_N"/>
</dbReference>
<keyword evidence="14" id="KW-1185">Reference proteome</keyword>
<protein>
    <recommendedName>
        <fullName evidence="8 9">tRNA-2-methylthio-N(6)-dimethylallyladenosine synthase</fullName>
        <ecNumber evidence="8 9">2.8.4.3</ecNumber>
    </recommendedName>
    <alternativeName>
        <fullName evidence="9">(Dimethylallyl)adenosine tRNA methylthiotransferase MiaB</fullName>
    </alternativeName>
    <alternativeName>
        <fullName evidence="9">tRNA-i(6)A37 methylthiotransferase</fullName>
    </alternativeName>
</protein>
<dbReference type="InterPro" id="IPR020612">
    <property type="entry name" value="Methylthiotransferase_CS"/>
</dbReference>
<evidence type="ECO:0000256" key="6">
    <source>
        <dbReference type="ARBA" id="ARBA00023004"/>
    </source>
</evidence>
<keyword evidence="3 9" id="KW-0808">Transferase</keyword>
<dbReference type="SUPFAM" id="SSF102114">
    <property type="entry name" value="Radical SAM enzymes"/>
    <property type="match status" value="1"/>
</dbReference>
<keyword evidence="9" id="KW-0819">tRNA processing</keyword>
<comment type="similarity">
    <text evidence="9">Belongs to the methylthiotransferase family. MiaB subfamily.</text>
</comment>
<keyword evidence="9" id="KW-0963">Cytoplasm</keyword>
<dbReference type="PANTHER" id="PTHR43020:SF2">
    <property type="entry name" value="MITOCHONDRIAL TRNA METHYLTHIOTRANSFERASE CDK5RAP1"/>
    <property type="match status" value="1"/>
</dbReference>
<dbReference type="SMART" id="SM00729">
    <property type="entry name" value="Elp3"/>
    <property type="match status" value="1"/>
</dbReference>
<comment type="subcellular location">
    <subcellularLocation>
        <location evidence="9">Cytoplasm</location>
    </subcellularLocation>
</comment>
<evidence type="ECO:0000259" key="10">
    <source>
        <dbReference type="PROSITE" id="PS50926"/>
    </source>
</evidence>
<name>A0ABX0HGV1_9BACT</name>
<feature type="binding site" evidence="9">
    <location>
        <position position="195"/>
    </location>
    <ligand>
        <name>[4Fe-4S] cluster</name>
        <dbReference type="ChEBI" id="CHEBI:49883"/>
        <label>2</label>
        <note>4Fe-4S-S-AdoMet</note>
    </ligand>
</feature>
<comment type="caution">
    <text evidence="13">The sequence shown here is derived from an EMBL/GenBank/DDBJ whole genome shotgun (WGS) entry which is preliminary data.</text>
</comment>
<accession>A0ABX0HGV1</accession>
<comment type="function">
    <text evidence="1 9">Catalyzes the methylthiolation of N6-(dimethylallyl)adenosine (i(6)A), leading to the formation of 2-methylthio-N6-(dimethylallyl)adenosine (ms(2)i(6)A) at position 37 in tRNAs that read codons beginning with uridine.</text>
</comment>
<dbReference type="SFLD" id="SFLDS00029">
    <property type="entry name" value="Radical_SAM"/>
    <property type="match status" value="1"/>
</dbReference>
<feature type="binding site" evidence="9">
    <location>
        <position position="113"/>
    </location>
    <ligand>
        <name>[4Fe-4S] cluster</name>
        <dbReference type="ChEBI" id="CHEBI:49883"/>
        <label>1</label>
    </ligand>
</feature>
<dbReference type="HAMAP" id="MF_01864">
    <property type="entry name" value="tRNA_metthiotr_MiaB"/>
    <property type="match status" value="1"/>
</dbReference>
<dbReference type="InterPro" id="IPR006638">
    <property type="entry name" value="Elp3/MiaA/NifB-like_rSAM"/>
</dbReference>
<reference evidence="13 14" key="1">
    <citation type="submission" date="2020-03" db="EMBL/GenBank/DDBJ databases">
        <title>Cyclobacterium plantarum sp. nov., a marine bacterium isolated from a coastal-marine wetland.</title>
        <authorList>
            <person name="Sanchez-Porro C."/>
            <person name="Ventosa A."/>
            <person name="Amoozegar M."/>
        </authorList>
    </citation>
    <scope>NUCLEOTIDE SEQUENCE [LARGE SCALE GENOMIC DNA]</scope>
    <source>
        <strain evidence="13 14">GBPx2</strain>
    </source>
</reference>
<gene>
    <name evidence="9 13" type="primary">miaB</name>
    <name evidence="13" type="ORF">G9Q97_21405</name>
</gene>
<dbReference type="NCBIfam" id="TIGR01574">
    <property type="entry name" value="miaB-methiolase"/>
    <property type="match status" value="1"/>
</dbReference>
<evidence type="ECO:0000256" key="7">
    <source>
        <dbReference type="ARBA" id="ARBA00023014"/>
    </source>
</evidence>
<dbReference type="SFLD" id="SFLDG01061">
    <property type="entry name" value="methylthiotransferase"/>
    <property type="match status" value="1"/>
</dbReference>
<keyword evidence="6 9" id="KW-0408">Iron</keyword>
<dbReference type="Pfam" id="PF01938">
    <property type="entry name" value="TRAM"/>
    <property type="match status" value="1"/>
</dbReference>
<evidence type="ECO:0000256" key="5">
    <source>
        <dbReference type="ARBA" id="ARBA00022723"/>
    </source>
</evidence>
<evidence type="ECO:0000313" key="13">
    <source>
        <dbReference type="EMBL" id="NHE59377.1"/>
    </source>
</evidence>
<dbReference type="SFLD" id="SFLDF00413">
    <property type="entry name" value="CDK5RAP1"/>
    <property type="match status" value="1"/>
</dbReference>
<feature type="domain" description="Radical SAM core" evidence="12">
    <location>
        <begin position="174"/>
        <end position="422"/>
    </location>
</feature>
<comment type="catalytic activity">
    <reaction evidence="9">
        <text>N(6)-dimethylallyladenosine(37) in tRNA + (sulfur carrier)-SH + AH2 + 2 S-adenosyl-L-methionine = 2-methylsulfanyl-N(6)-dimethylallyladenosine(37) in tRNA + (sulfur carrier)-H + 5'-deoxyadenosine + L-methionine + A + S-adenosyl-L-homocysteine + 2 H(+)</text>
        <dbReference type="Rhea" id="RHEA:37067"/>
        <dbReference type="Rhea" id="RHEA-COMP:10375"/>
        <dbReference type="Rhea" id="RHEA-COMP:10376"/>
        <dbReference type="Rhea" id="RHEA-COMP:14737"/>
        <dbReference type="Rhea" id="RHEA-COMP:14739"/>
        <dbReference type="ChEBI" id="CHEBI:13193"/>
        <dbReference type="ChEBI" id="CHEBI:15378"/>
        <dbReference type="ChEBI" id="CHEBI:17319"/>
        <dbReference type="ChEBI" id="CHEBI:17499"/>
        <dbReference type="ChEBI" id="CHEBI:29917"/>
        <dbReference type="ChEBI" id="CHEBI:57844"/>
        <dbReference type="ChEBI" id="CHEBI:57856"/>
        <dbReference type="ChEBI" id="CHEBI:59789"/>
        <dbReference type="ChEBI" id="CHEBI:64428"/>
        <dbReference type="ChEBI" id="CHEBI:74415"/>
        <dbReference type="ChEBI" id="CHEBI:74417"/>
        <dbReference type="EC" id="2.8.4.3"/>
    </reaction>
</comment>
<dbReference type="InterPro" id="IPR007197">
    <property type="entry name" value="rSAM"/>
</dbReference>
<evidence type="ECO:0000313" key="14">
    <source>
        <dbReference type="Proteomes" id="UP000649799"/>
    </source>
</evidence>
<dbReference type="EMBL" id="JAANYN010000012">
    <property type="protein sequence ID" value="NHE59377.1"/>
    <property type="molecule type" value="Genomic_DNA"/>
</dbReference>
<dbReference type="Proteomes" id="UP000649799">
    <property type="component" value="Unassembled WGS sequence"/>
</dbReference>
<dbReference type="SFLD" id="SFLDF00273">
    <property type="entry name" value="(dimethylallyl)adenosine_tRNA"/>
    <property type="match status" value="1"/>
</dbReference>
<dbReference type="EC" id="2.8.4.3" evidence="8 9"/>
<evidence type="ECO:0000256" key="4">
    <source>
        <dbReference type="ARBA" id="ARBA00022691"/>
    </source>
</evidence>
<keyword evidence="4 9" id="KW-0949">S-adenosyl-L-methionine</keyword>
<comment type="cofactor">
    <cofactor evidence="9">
        <name>[4Fe-4S] cluster</name>
        <dbReference type="ChEBI" id="CHEBI:49883"/>
    </cofactor>
    <text evidence="9">Binds 2 [4Fe-4S] clusters. One cluster is coordinated with 3 cysteines and an exchangeable S-adenosyl-L-methionine.</text>
</comment>
<proteinExistence type="inferred from homology"/>
<keyword evidence="5 9" id="KW-0479">Metal-binding</keyword>
<evidence type="ECO:0000259" key="12">
    <source>
        <dbReference type="PROSITE" id="PS51918"/>
    </source>
</evidence>
<dbReference type="InterPro" id="IPR023404">
    <property type="entry name" value="rSAM_horseshoe"/>
</dbReference>
<comment type="subunit">
    <text evidence="9">Monomer.</text>
</comment>
<dbReference type="Pfam" id="PF00919">
    <property type="entry name" value="UPF0004"/>
    <property type="match status" value="1"/>
</dbReference>
<dbReference type="InterPro" id="IPR005839">
    <property type="entry name" value="Methylthiotransferase"/>
</dbReference>
<dbReference type="RefSeq" id="WP_166150717.1">
    <property type="nucleotide sequence ID" value="NZ_JAANYN010000012.1"/>
</dbReference>
<evidence type="ECO:0000256" key="2">
    <source>
        <dbReference type="ARBA" id="ARBA00022485"/>
    </source>
</evidence>
<evidence type="ECO:0000256" key="9">
    <source>
        <dbReference type="HAMAP-Rule" id="MF_01864"/>
    </source>
</evidence>
<evidence type="ECO:0000259" key="11">
    <source>
        <dbReference type="PROSITE" id="PS51449"/>
    </source>
</evidence>
<feature type="binding site" evidence="9">
    <location>
        <position position="192"/>
    </location>
    <ligand>
        <name>[4Fe-4S] cluster</name>
        <dbReference type="ChEBI" id="CHEBI:49883"/>
        <label>2</label>
        <note>4Fe-4S-S-AdoMet</note>
    </ligand>
</feature>
<keyword evidence="2 9" id="KW-0004">4Fe-4S</keyword>
<dbReference type="PROSITE" id="PS01278">
    <property type="entry name" value="MTTASE_RADICAL"/>
    <property type="match status" value="1"/>
</dbReference>
<dbReference type="InterPro" id="IPR006463">
    <property type="entry name" value="MiaB_methiolase"/>
</dbReference>
<dbReference type="Gene3D" id="3.40.50.12160">
    <property type="entry name" value="Methylthiotransferase, N-terminal domain"/>
    <property type="match status" value="1"/>
</dbReference>
<evidence type="ECO:0000256" key="1">
    <source>
        <dbReference type="ARBA" id="ARBA00003234"/>
    </source>
</evidence>
<dbReference type="InterPro" id="IPR002792">
    <property type="entry name" value="TRAM_dom"/>
</dbReference>
<dbReference type="InterPro" id="IPR058240">
    <property type="entry name" value="rSAM_sf"/>
</dbReference>
<dbReference type="PROSITE" id="PS51918">
    <property type="entry name" value="RADICAL_SAM"/>
    <property type="match status" value="1"/>
</dbReference>
<feature type="binding site" evidence="9">
    <location>
        <position position="43"/>
    </location>
    <ligand>
        <name>[4Fe-4S] cluster</name>
        <dbReference type="ChEBI" id="CHEBI:49883"/>
        <label>1</label>
    </ligand>
</feature>
<dbReference type="PROSITE" id="PS50926">
    <property type="entry name" value="TRAM"/>
    <property type="match status" value="1"/>
</dbReference>
<feature type="domain" description="MTTase N-terminal" evidence="11">
    <location>
        <begin position="34"/>
        <end position="150"/>
    </location>
</feature>
<feature type="binding site" evidence="9">
    <location>
        <position position="79"/>
    </location>
    <ligand>
        <name>[4Fe-4S] cluster</name>
        <dbReference type="ChEBI" id="CHEBI:49883"/>
        <label>1</label>
    </ligand>
</feature>
<dbReference type="PANTHER" id="PTHR43020">
    <property type="entry name" value="CDK5 REGULATORY SUBUNIT-ASSOCIATED PROTEIN 1"/>
    <property type="match status" value="1"/>
</dbReference>
<dbReference type="NCBIfam" id="TIGR00089">
    <property type="entry name" value="MiaB/RimO family radical SAM methylthiotransferase"/>
    <property type="match status" value="1"/>
</dbReference>
<dbReference type="SFLD" id="SFLDG01082">
    <property type="entry name" value="B12-binding_domain_containing"/>
    <property type="match status" value="1"/>
</dbReference>
<dbReference type="InterPro" id="IPR038135">
    <property type="entry name" value="Methylthiotransferase_N_sf"/>
</dbReference>
<keyword evidence="7 9" id="KW-0411">Iron-sulfur</keyword>
<dbReference type="Pfam" id="PF04055">
    <property type="entry name" value="Radical_SAM"/>
    <property type="match status" value="1"/>
</dbReference>
<sequence length="487" mass="55314">MENIIKDINIISKEEADSSCDFKITADENTGKIKKLYIESYGCQMNFSDSEIVASIMKDNGFDTTSDFNHADVIFLNTCSIRDKAEQTVRKRLSQFNQIKSEKPDLTIGVLGCMAERLKDKLLEEEKLVDLVVGPDAYRDLPNLVLQADDGLKGVNTFLSREETYADISPVRLNSNGVSAFISIMRGCDNMCSFCVVPFTRGRERSRDPHSIVNEARDLFQKGYKEVTLLGQNVDSYKWSPEENNKARLNKKSEGVSEVIYFSDLLEMVAAIDPRLRVRFSTSHPKDITDEVLHTMKAHDNICKYIHLPVQSGNSRVLSLMNRTYDREWYLERVQKIREILGEDCGISSDMIAGFCTETEAEHQDTLSMMDLVQYDFSYMFYYSERPGTLAAKKYADDIPLPVKKRRLQEIIEKQNQLSLVRNQRDIGKEQEILIEGQSKRSADQLKGRNSANKVVIVSAGKLKVGDYVKVRITDCSSATLFGEVVI</sequence>
<evidence type="ECO:0000256" key="8">
    <source>
        <dbReference type="ARBA" id="ARBA00033765"/>
    </source>
</evidence>
<dbReference type="Gene3D" id="3.80.30.20">
    <property type="entry name" value="tm_1862 like domain"/>
    <property type="match status" value="1"/>
</dbReference>